<dbReference type="Gene3D" id="2.40.10.220">
    <property type="entry name" value="predicted glycosyltransferase like domains"/>
    <property type="match status" value="1"/>
</dbReference>
<evidence type="ECO:0000313" key="4">
    <source>
        <dbReference type="Proteomes" id="UP000401717"/>
    </source>
</evidence>
<name>A0A564FTL6_9HYPH</name>
<evidence type="ECO:0000313" key="5">
    <source>
        <dbReference type="Proteomes" id="UP001055303"/>
    </source>
</evidence>
<sequence length="108" mass="11829">MDEIPLPASDERRRAQRYLVTLSAQVLAAERAYRTEVLDVSAGGMLLAPASGLSVGLDTQLEIEAAMIGRVRARVVDVSDHGIHLRIDPPMSQYDSAIERLSILSQAW</sequence>
<gene>
    <name evidence="2" type="ORF">IFDJLNFL_1498</name>
    <name evidence="3" type="ORF">MTDSW087_01167</name>
</gene>
<organism evidence="3 4">
    <name type="scientific">Methylobacterium dankookense</name>
    <dbReference type="NCBI Taxonomy" id="560405"/>
    <lineage>
        <taxon>Bacteria</taxon>
        <taxon>Pseudomonadati</taxon>
        <taxon>Pseudomonadota</taxon>
        <taxon>Alphaproteobacteria</taxon>
        <taxon>Hyphomicrobiales</taxon>
        <taxon>Methylobacteriaceae</taxon>
        <taxon>Methylobacterium</taxon>
    </lineage>
</organism>
<reference evidence="2" key="3">
    <citation type="submission" date="2021-08" db="EMBL/GenBank/DDBJ databases">
        <authorList>
            <person name="Tani A."/>
            <person name="Ola A."/>
            <person name="Ogura Y."/>
            <person name="Katsura K."/>
            <person name="Hayashi T."/>
        </authorList>
    </citation>
    <scope>NUCLEOTIDE SEQUENCE</scope>
    <source>
        <strain evidence="2">DSM 22415</strain>
    </source>
</reference>
<reference evidence="3 4" key="1">
    <citation type="submission" date="2019-06" db="EMBL/GenBank/DDBJ databases">
        <authorList>
            <person name="Rodrigo-Torres L."/>
            <person name="Arahal R. D."/>
            <person name="Lucena T."/>
        </authorList>
    </citation>
    <scope>NUCLEOTIDE SEQUENCE [LARGE SCALE GENOMIC DNA]</scope>
    <source>
        <strain evidence="3 4">SW08-7</strain>
    </source>
</reference>
<dbReference type="GO" id="GO:0035438">
    <property type="term" value="F:cyclic-di-GMP binding"/>
    <property type="evidence" value="ECO:0007669"/>
    <property type="project" value="InterPro"/>
</dbReference>
<accession>A0A564FTL6</accession>
<dbReference type="Proteomes" id="UP000401717">
    <property type="component" value="Unassembled WGS sequence"/>
</dbReference>
<feature type="domain" description="PilZ" evidence="1">
    <location>
        <begin position="11"/>
        <end position="101"/>
    </location>
</feature>
<proteinExistence type="predicted"/>
<dbReference type="RefSeq" id="WP_186383738.1">
    <property type="nucleotide sequence ID" value="NZ_BPQI01000034.1"/>
</dbReference>
<dbReference type="EMBL" id="CABFVH010000004">
    <property type="protein sequence ID" value="VUF11485.1"/>
    <property type="molecule type" value="Genomic_DNA"/>
</dbReference>
<evidence type="ECO:0000313" key="3">
    <source>
        <dbReference type="EMBL" id="VUF11485.1"/>
    </source>
</evidence>
<dbReference type="EMBL" id="BPQI01000034">
    <property type="protein sequence ID" value="GJD55611.1"/>
    <property type="molecule type" value="Genomic_DNA"/>
</dbReference>
<dbReference type="InterPro" id="IPR009875">
    <property type="entry name" value="PilZ_domain"/>
</dbReference>
<dbReference type="Proteomes" id="UP001055303">
    <property type="component" value="Unassembled WGS sequence"/>
</dbReference>
<dbReference type="Pfam" id="PF07238">
    <property type="entry name" value="PilZ"/>
    <property type="match status" value="1"/>
</dbReference>
<keyword evidence="5" id="KW-1185">Reference proteome</keyword>
<dbReference type="SUPFAM" id="SSF141371">
    <property type="entry name" value="PilZ domain-like"/>
    <property type="match status" value="1"/>
</dbReference>
<evidence type="ECO:0000259" key="1">
    <source>
        <dbReference type="Pfam" id="PF07238"/>
    </source>
</evidence>
<protein>
    <recommendedName>
        <fullName evidence="1">PilZ domain-containing protein</fullName>
    </recommendedName>
</protein>
<evidence type="ECO:0000313" key="2">
    <source>
        <dbReference type="EMBL" id="GJD55611.1"/>
    </source>
</evidence>
<reference evidence="2" key="2">
    <citation type="journal article" date="2021" name="Front. Microbiol.">
        <title>Comprehensive Comparative Genomics and Phenotyping of Methylobacterium Species.</title>
        <authorList>
            <person name="Alessa O."/>
            <person name="Ogura Y."/>
            <person name="Fujitani Y."/>
            <person name="Takami H."/>
            <person name="Hayashi T."/>
            <person name="Sahin N."/>
            <person name="Tani A."/>
        </authorList>
    </citation>
    <scope>NUCLEOTIDE SEQUENCE</scope>
    <source>
        <strain evidence="2">DSM 22415</strain>
    </source>
</reference>
<dbReference type="AlphaFoldDB" id="A0A564FTL6"/>